<dbReference type="RefSeq" id="WP_015228071.1">
    <property type="nucleotide sequence ID" value="NC_019780.1"/>
</dbReference>
<evidence type="ECO:0000313" key="2">
    <source>
        <dbReference type="Proteomes" id="UP000010482"/>
    </source>
</evidence>
<dbReference type="Proteomes" id="UP000010482">
    <property type="component" value="Chromosome"/>
</dbReference>
<evidence type="ECO:0000313" key="1">
    <source>
        <dbReference type="EMBL" id="AFZ49058.1"/>
    </source>
</evidence>
<dbReference type="EMBL" id="CP003944">
    <property type="protein sequence ID" value="AFZ49058.1"/>
    <property type="molecule type" value="Genomic_DNA"/>
</dbReference>
<organism evidence="1 2">
    <name type="scientific">Dactylococcopsis salina (strain PCC 8305)</name>
    <name type="common">Myxobactron salinum</name>
    <dbReference type="NCBI Taxonomy" id="13035"/>
    <lineage>
        <taxon>Bacteria</taxon>
        <taxon>Bacillati</taxon>
        <taxon>Cyanobacteriota</taxon>
        <taxon>Cyanophyceae</taxon>
        <taxon>Nodosilineales</taxon>
        <taxon>Cymatolegaceae</taxon>
        <taxon>Dactylococcopsis</taxon>
    </lineage>
</organism>
<gene>
    <name evidence="1" type="ORF">Dacsa_0250</name>
</gene>
<keyword evidence="2" id="KW-1185">Reference proteome</keyword>
<proteinExistence type="predicted"/>
<dbReference type="PATRIC" id="fig|13035.3.peg.290"/>
<dbReference type="InterPro" id="IPR019270">
    <property type="entry name" value="DUF2283"/>
</dbReference>
<accession>K9YSG5</accession>
<dbReference type="Pfam" id="PF10049">
    <property type="entry name" value="DUF2283"/>
    <property type="match status" value="1"/>
</dbReference>
<dbReference type="HOGENOM" id="CLU_2286852_0_0_3"/>
<dbReference type="OrthoDB" id="964875at2"/>
<reference evidence="1" key="1">
    <citation type="submission" date="2012-04" db="EMBL/GenBank/DDBJ databases">
        <title>Finished genome of Dactylococcopsis salina PCC 8305.</title>
        <authorList>
            <consortium name="US DOE Joint Genome Institute"/>
            <person name="Gugger M."/>
            <person name="Coursin T."/>
            <person name="Rippka R."/>
            <person name="Tandeau De Marsac N."/>
            <person name="Huntemann M."/>
            <person name="Wei C.-L."/>
            <person name="Han J."/>
            <person name="Detter J.C."/>
            <person name="Han C."/>
            <person name="Tapia R."/>
            <person name="Daligault H."/>
            <person name="Chen A."/>
            <person name="Krypides N."/>
            <person name="Mavromatis K."/>
            <person name="Markowitz V."/>
            <person name="Szeto E."/>
            <person name="Ivanova N."/>
            <person name="Ovchinnikova G."/>
            <person name="Pagani I."/>
            <person name="Pati A."/>
            <person name="Goodwin L."/>
            <person name="Peters L."/>
            <person name="Pitluck S."/>
            <person name="Woyke T."/>
            <person name="Kerfeld C."/>
        </authorList>
    </citation>
    <scope>NUCLEOTIDE SEQUENCE [LARGE SCALE GENOMIC DNA]</scope>
    <source>
        <strain evidence="1">PCC 8305</strain>
    </source>
</reference>
<protein>
    <recommendedName>
        <fullName evidence="3">DUF2283 domain-containing protein</fullName>
    </recommendedName>
</protein>
<dbReference type="eggNOG" id="ENOG50335QJ">
    <property type="taxonomic scope" value="Bacteria"/>
</dbReference>
<dbReference type="AlphaFoldDB" id="K9YSG5"/>
<sequence>MIVFEAESKVIISRFYGYLEFRLNLKEGIVVCAQVKVFYDRTGNSLTVWFGNPQDEFESEETGDEVILMKDKSGRVIGFEKLNFQPSQNDPVKMAFEAFPV</sequence>
<evidence type="ECO:0008006" key="3">
    <source>
        <dbReference type="Google" id="ProtNLM"/>
    </source>
</evidence>
<dbReference type="STRING" id="13035.Dacsa_0250"/>
<dbReference type="KEGG" id="dsl:Dacsa_0250"/>
<name>K9YSG5_DACS8</name>